<dbReference type="InterPro" id="IPR016024">
    <property type="entry name" value="ARM-type_fold"/>
</dbReference>
<dbReference type="InterPro" id="IPR007598">
    <property type="entry name" value="DUF577"/>
</dbReference>
<gene>
    <name evidence="2" type="ORF">V5N11_002807</name>
</gene>
<evidence type="ECO:0000313" key="3">
    <source>
        <dbReference type="Proteomes" id="UP001558713"/>
    </source>
</evidence>
<feature type="domain" description="DUF577" evidence="1">
    <location>
        <begin position="102"/>
        <end position="271"/>
    </location>
</feature>
<reference evidence="2 3" key="1">
    <citation type="submission" date="2024-04" db="EMBL/GenBank/DDBJ databases">
        <title>Genome assembly C_amara_ONT_v2.</title>
        <authorList>
            <person name="Yant L."/>
            <person name="Moore C."/>
            <person name="Slenker M."/>
        </authorList>
    </citation>
    <scope>NUCLEOTIDE SEQUENCE [LARGE SCALE GENOMIC DNA]</scope>
    <source>
        <tissue evidence="2">Leaf</tissue>
    </source>
</reference>
<dbReference type="Pfam" id="PF04510">
    <property type="entry name" value="DUF577"/>
    <property type="match status" value="2"/>
</dbReference>
<dbReference type="EMBL" id="JBANAX010000042">
    <property type="protein sequence ID" value="KAL1225028.1"/>
    <property type="molecule type" value="Genomic_DNA"/>
</dbReference>
<protein>
    <recommendedName>
        <fullName evidence="1">DUF577 domain-containing protein</fullName>
    </recommendedName>
</protein>
<proteinExistence type="predicted"/>
<dbReference type="Proteomes" id="UP001558713">
    <property type="component" value="Unassembled WGS sequence"/>
</dbReference>
<dbReference type="PANTHER" id="PTHR31861:SF16">
    <property type="entry name" value="DUF577 DOMAIN-CONTAINING PROTEIN-RELATED"/>
    <property type="match status" value="1"/>
</dbReference>
<feature type="domain" description="DUF577" evidence="1">
    <location>
        <begin position="375"/>
        <end position="544"/>
    </location>
</feature>
<accession>A0ABD1C6C4</accession>
<dbReference type="PANTHER" id="PTHR31861">
    <property type="entry name" value="OS10G0507500 PROTEIN"/>
    <property type="match status" value="1"/>
</dbReference>
<organism evidence="2 3">
    <name type="scientific">Cardamine amara subsp. amara</name>
    <dbReference type="NCBI Taxonomy" id="228776"/>
    <lineage>
        <taxon>Eukaryota</taxon>
        <taxon>Viridiplantae</taxon>
        <taxon>Streptophyta</taxon>
        <taxon>Embryophyta</taxon>
        <taxon>Tracheophyta</taxon>
        <taxon>Spermatophyta</taxon>
        <taxon>Magnoliopsida</taxon>
        <taxon>eudicotyledons</taxon>
        <taxon>Gunneridae</taxon>
        <taxon>Pentapetalae</taxon>
        <taxon>rosids</taxon>
        <taxon>malvids</taxon>
        <taxon>Brassicales</taxon>
        <taxon>Brassicaceae</taxon>
        <taxon>Cardamineae</taxon>
        <taxon>Cardamine</taxon>
    </lineage>
</organism>
<evidence type="ECO:0000313" key="2">
    <source>
        <dbReference type="EMBL" id="KAL1225028.1"/>
    </source>
</evidence>
<comment type="caution">
    <text evidence="2">The sequence shown here is derived from an EMBL/GenBank/DDBJ whole genome shotgun (WGS) entry which is preliminary data.</text>
</comment>
<dbReference type="SUPFAM" id="SSF48371">
    <property type="entry name" value="ARM repeat"/>
    <property type="match status" value="1"/>
</dbReference>
<keyword evidence="3" id="KW-1185">Reference proteome</keyword>
<evidence type="ECO:0000259" key="1">
    <source>
        <dbReference type="Pfam" id="PF04510"/>
    </source>
</evidence>
<sequence>MKMAKSLNLPLKARDLLETPGHKGAEILVEQLSMPQDTNEFQTALALFNFCVDNFPNCLTLVLLNLYRCSSNGVIRFQSIYLLSVALIEFRNRNYKLARVALHEIKPVLISCLTMEQTKESDIKFLRKIVSFVAYNVILNNGEWLELSDCILWFANNEPLKAFHVFVDLPSVYWTFIFKFMEMIVEKAEKVLFNPEQSGVEGWSLALETVVKMGIQLLDTEMRLDLIKNLLNILEKSVKELVEKGMKQFLVRGLDYLERFLSRDKILYNYNKEQCDFVKAFMFKIKDFGTQTKEIVSKITQLVNNPNDPAIKYHGAELDHRWYGHMKVLSSLEVLRTFVSTDLEDWSRELAIRQLNVLLSDHRPRNIKVEISEFRELQPLLISCLKEEGVPESMFKALGELVNHVAYEMFVYQDEKWDDLRDYIVSQSKREFQRAVYIFQCLTMLLPDDDFVIPVLDNLLPEIITRLNPPREYQVDDICWVLAFTGAFCAAINLTEIPSHAKEITDKMIDSVIELVERRMEIGLVRRAFRDLETIVKKQLEWYEKGEYKFVKGLLWSLYAIKGMKWESKIVLWRINVILERGVDAKVRAARG</sequence>
<name>A0ABD1C6C4_CARAN</name>
<dbReference type="AlphaFoldDB" id="A0ABD1C6C4"/>